<dbReference type="PANTHER" id="PTHR14002:SF43">
    <property type="entry name" value="DELTA-LIKE PROTEIN"/>
    <property type="match status" value="1"/>
</dbReference>
<organism evidence="6 7">
    <name type="scientific">Lates calcarifer</name>
    <name type="common">Barramundi</name>
    <name type="synonym">Holocentrus calcarifer</name>
    <dbReference type="NCBI Taxonomy" id="8187"/>
    <lineage>
        <taxon>Eukaryota</taxon>
        <taxon>Metazoa</taxon>
        <taxon>Chordata</taxon>
        <taxon>Craniata</taxon>
        <taxon>Vertebrata</taxon>
        <taxon>Euteleostomi</taxon>
        <taxon>Actinopterygii</taxon>
        <taxon>Neopterygii</taxon>
        <taxon>Teleostei</taxon>
        <taxon>Neoteleostei</taxon>
        <taxon>Acanthomorphata</taxon>
        <taxon>Carangaria</taxon>
        <taxon>Carangaria incertae sedis</taxon>
        <taxon>Centropomidae</taxon>
        <taxon>Lates</taxon>
    </lineage>
</organism>
<evidence type="ECO:0000256" key="3">
    <source>
        <dbReference type="SAM" id="MobiDB-lite"/>
    </source>
</evidence>
<dbReference type="InterPro" id="IPR042235">
    <property type="entry name" value="ZP-C_dom"/>
</dbReference>
<evidence type="ECO:0000313" key="7">
    <source>
        <dbReference type="RefSeq" id="XP_018538936.1"/>
    </source>
</evidence>
<evidence type="ECO:0000259" key="5">
    <source>
        <dbReference type="PROSITE" id="PS51034"/>
    </source>
</evidence>
<protein>
    <submittedName>
        <fullName evidence="7">Uncharacterized protein LOC108887828</fullName>
    </submittedName>
</protein>
<feature type="signal peptide" evidence="4">
    <location>
        <begin position="1"/>
        <end position="25"/>
    </location>
</feature>
<dbReference type="SMART" id="SM00241">
    <property type="entry name" value="ZP"/>
    <property type="match status" value="1"/>
</dbReference>
<dbReference type="Proteomes" id="UP000694890">
    <property type="component" value="Linkage group LG2"/>
</dbReference>
<dbReference type="PROSITE" id="PS51034">
    <property type="entry name" value="ZP_2"/>
    <property type="match status" value="1"/>
</dbReference>
<feature type="chain" id="PRO_5042464937" evidence="4">
    <location>
        <begin position="26"/>
        <end position="728"/>
    </location>
</feature>
<dbReference type="InterPro" id="IPR001507">
    <property type="entry name" value="ZP_dom"/>
</dbReference>
<dbReference type="RefSeq" id="XP_018538936.1">
    <property type="nucleotide sequence ID" value="XM_018683420.2"/>
</dbReference>
<evidence type="ECO:0000256" key="2">
    <source>
        <dbReference type="ARBA" id="ARBA00023157"/>
    </source>
</evidence>
<evidence type="ECO:0000256" key="1">
    <source>
        <dbReference type="ARBA" id="ARBA00022729"/>
    </source>
</evidence>
<dbReference type="PANTHER" id="PTHR14002">
    <property type="entry name" value="ENDOGLIN/TGF-BETA RECEPTOR TYPE III"/>
    <property type="match status" value="1"/>
</dbReference>
<accession>A0AAJ7PUC7</accession>
<dbReference type="KEGG" id="lcf:108887828"/>
<dbReference type="Gene3D" id="2.60.40.3210">
    <property type="entry name" value="Zona pellucida, ZP-N domain"/>
    <property type="match status" value="1"/>
</dbReference>
<reference evidence="7" key="1">
    <citation type="submission" date="2025-08" db="UniProtKB">
        <authorList>
            <consortium name="RefSeq"/>
        </authorList>
    </citation>
    <scope>IDENTIFICATION</scope>
    <source>
        <tissue evidence="7">Brain</tissue>
    </source>
</reference>
<keyword evidence="1 4" id="KW-0732">Signal</keyword>
<name>A0AAJ7PUC7_LATCA</name>
<feature type="domain" description="ZP" evidence="5">
    <location>
        <begin position="360"/>
        <end position="635"/>
    </location>
</feature>
<dbReference type="GeneID" id="108887828"/>
<sequence>MLHRSKLSVLLQGLTLVLLVPASVASSLGLTVHVVPLDSDKGKTVRAHFTAIAPSPCPALSGLCAEGEDCLVHASYSPFNGTKPDSGWCVRQWQKTVPSDYSASISLGSNTELYVSMKTGPNIRANSGRLNQPVYVALPPPLRARVNCPHHFSLSVKDLDGDKVRCRFARADQGECLSCTQHSFIELDEEKCMLTFTGNAAAGQYFIYLMAEDFIPAPRTNHFIDNTRLSSVPVHLSLTVEESTSSCSGEPVATEDTPEDHSTLFVLPYQEAKFNVSFVSQLESVLEVAVVGPPQLFRIGFKSVASLSAMTIAWVRSENNLARLLPICFAANTKSFQSEPRCVWLYQRGMRTLPEGTELKCKNTEMTLVLPVASLNHINLDELQLNSPTCPVIYNSTHLSARIPLTGCGTKTVHSGTELVYTNTLQSVRAYTKVSREPSLILPLACRIPGAQISGPQYKVGMPTETETFGPVMFWIEFHLPGTGPLARFTGIPRLRSLNLPGRVRRDVESLLRSSSTSTSSTNGTSTSGAIGSRLSQLDLHVFSNCTVNRAELVVSNCIESETEDFANSKSILDQGCATSNSTLEIVTTTTMAKVYRIDLSTVETKGSTMYVQCTVNLCIATLPSRKCPDLCTSSFSHRAMVNSVYTRAYTIRSGPVSLVVTTAAPSTTTTSTTTSTTTTTTTTTTAIPNTSAAQNNTTSHAPEQASSVAVGVILTTISIFLQNICLH</sequence>
<gene>
    <name evidence="7" type="primary">LOC108887828</name>
</gene>
<dbReference type="AlphaFoldDB" id="A0AAJ7PUC7"/>
<feature type="compositionally biased region" description="Low complexity" evidence="3">
    <location>
        <begin position="514"/>
        <end position="529"/>
    </location>
</feature>
<dbReference type="Gene3D" id="2.60.40.4100">
    <property type="entry name" value="Zona pellucida, ZP-C domain"/>
    <property type="match status" value="1"/>
</dbReference>
<evidence type="ECO:0000256" key="4">
    <source>
        <dbReference type="SAM" id="SignalP"/>
    </source>
</evidence>
<keyword evidence="2" id="KW-1015">Disulfide bond</keyword>
<proteinExistence type="predicted"/>
<evidence type="ECO:0000313" key="6">
    <source>
        <dbReference type="Proteomes" id="UP000694890"/>
    </source>
</evidence>
<feature type="region of interest" description="Disordered" evidence="3">
    <location>
        <begin position="509"/>
        <end position="529"/>
    </location>
</feature>